<sequence length="342" mass="37732">VIGLLTLFVGGMPLIAFPQNLSSANNLTVRGQVRLPSDRAMPDEGLDVVLLKFVLSPEGQVTPTGPQGRDKTDTGGNFEFVKVSPDLRAGYQIGTRVEGELYSSKVFFMQAGEKLIKIDIIVPSISADVEKLETSQVSLVIESGLGAITVTEILVINNSSPDRIDTRTNSLEQVLPKGVENFRMIETKSGATIQHQLEANLLEIEHVFPTGSTQIIYQYRLSAWFGSLEMNREFSHSLEKVSVFTPDGLLQIKSDQLTFSGQQSLHDTAFLSWKSKASDTNRLSFKISNIPAHSLQYTGIPVVILFLLFAAVALFFRTRLLNNIHSEKSTPRETTIVLELHA</sequence>
<protein>
    <submittedName>
        <fullName evidence="2">Uncharacterized protein</fullName>
    </submittedName>
</protein>
<evidence type="ECO:0000256" key="1">
    <source>
        <dbReference type="SAM" id="Phobius"/>
    </source>
</evidence>
<feature type="non-terminal residue" evidence="2">
    <location>
        <position position="1"/>
    </location>
</feature>
<dbReference type="EMBL" id="UINC01004528">
    <property type="protein sequence ID" value="SVA14986.1"/>
    <property type="molecule type" value="Genomic_DNA"/>
</dbReference>
<organism evidence="2">
    <name type="scientific">marine metagenome</name>
    <dbReference type="NCBI Taxonomy" id="408172"/>
    <lineage>
        <taxon>unclassified sequences</taxon>
        <taxon>metagenomes</taxon>
        <taxon>ecological metagenomes</taxon>
    </lineage>
</organism>
<keyword evidence="1" id="KW-0472">Membrane</keyword>
<accession>A0A381TFS6</accession>
<keyword evidence="1" id="KW-1133">Transmembrane helix</keyword>
<keyword evidence="1" id="KW-0812">Transmembrane</keyword>
<proteinExistence type="predicted"/>
<evidence type="ECO:0000313" key="2">
    <source>
        <dbReference type="EMBL" id="SVA14986.1"/>
    </source>
</evidence>
<name>A0A381TFS6_9ZZZZ</name>
<reference evidence="2" key="1">
    <citation type="submission" date="2018-05" db="EMBL/GenBank/DDBJ databases">
        <authorList>
            <person name="Lanie J.A."/>
            <person name="Ng W.-L."/>
            <person name="Kazmierczak K.M."/>
            <person name="Andrzejewski T.M."/>
            <person name="Davidsen T.M."/>
            <person name="Wayne K.J."/>
            <person name="Tettelin H."/>
            <person name="Glass J.I."/>
            <person name="Rusch D."/>
            <person name="Podicherti R."/>
            <person name="Tsui H.-C.T."/>
            <person name="Winkler M.E."/>
        </authorList>
    </citation>
    <scope>NUCLEOTIDE SEQUENCE</scope>
</reference>
<gene>
    <name evidence="2" type="ORF">METZ01_LOCUS67840</name>
</gene>
<feature type="transmembrane region" description="Helical" evidence="1">
    <location>
        <begin position="295"/>
        <end position="316"/>
    </location>
</feature>
<dbReference type="AlphaFoldDB" id="A0A381TFS6"/>